<reference evidence="11 12" key="1">
    <citation type="submission" date="2015-12" db="EMBL/GenBank/DDBJ databases">
        <title>Diversity of Burkholderia near neighbor genomes.</title>
        <authorList>
            <person name="Sahl J."/>
            <person name="Wagner D."/>
            <person name="Keim P."/>
        </authorList>
    </citation>
    <scope>NUCLEOTIDE SEQUENCE [LARGE SCALE GENOMIC DNA]</scope>
    <source>
        <strain evidence="11 12">BDU6</strain>
    </source>
</reference>
<dbReference type="SUPFAM" id="SSF50692">
    <property type="entry name" value="ADC-like"/>
    <property type="match status" value="1"/>
</dbReference>
<keyword evidence="5 7" id="KW-0547">Nucleotide-binding</keyword>
<dbReference type="FunFam" id="3.40.50.300:FF:000012">
    <property type="entry name" value="Transitional endoplasmic reticulum ATPase"/>
    <property type="match status" value="1"/>
</dbReference>
<dbReference type="Proteomes" id="UP000062519">
    <property type="component" value="Chromosome 2"/>
</dbReference>
<keyword evidence="12" id="KW-1185">Reference proteome</keyword>
<dbReference type="InterPro" id="IPR003593">
    <property type="entry name" value="AAA+_ATPase"/>
</dbReference>
<proteinExistence type="inferred from homology"/>
<dbReference type="GO" id="GO:0016887">
    <property type="term" value="F:ATP hydrolysis activity"/>
    <property type="evidence" value="ECO:0007669"/>
    <property type="project" value="InterPro"/>
</dbReference>
<evidence type="ECO:0000259" key="8">
    <source>
        <dbReference type="SMART" id="SM00382"/>
    </source>
</evidence>
<dbReference type="InterPro" id="IPR003960">
    <property type="entry name" value="ATPase_AAA_CS"/>
</dbReference>
<evidence type="ECO:0000256" key="1">
    <source>
        <dbReference type="ARBA" id="ARBA00004496"/>
    </source>
</evidence>
<evidence type="ECO:0000256" key="4">
    <source>
        <dbReference type="ARBA" id="ARBA00022737"/>
    </source>
</evidence>
<accession>A0A1B4FN32</accession>
<dbReference type="Pfam" id="PF02359">
    <property type="entry name" value="CDC48_N"/>
    <property type="match status" value="1"/>
</dbReference>
<dbReference type="PANTHER" id="PTHR23077:SF171">
    <property type="entry name" value="NUCLEAR VALOSIN-CONTAINING PROTEIN-LIKE"/>
    <property type="match status" value="1"/>
</dbReference>
<dbReference type="Pfam" id="PF02933">
    <property type="entry name" value="CDC48_2"/>
    <property type="match status" value="1"/>
</dbReference>
<evidence type="ECO:0000256" key="7">
    <source>
        <dbReference type="RuleBase" id="RU003651"/>
    </source>
</evidence>
<dbReference type="Gene3D" id="3.40.50.300">
    <property type="entry name" value="P-loop containing nucleotide triphosphate hydrolases"/>
    <property type="match status" value="2"/>
</dbReference>
<feature type="domain" description="AAA+ ATPase" evidence="8">
    <location>
        <begin position="489"/>
        <end position="627"/>
    </location>
</feature>
<protein>
    <submittedName>
        <fullName evidence="11">AAA family ATPase</fullName>
    </submittedName>
</protein>
<feature type="domain" description="CDC48 N-terminal subdomain" evidence="10">
    <location>
        <begin position="10"/>
        <end position="94"/>
    </location>
</feature>
<dbReference type="SMART" id="SM01073">
    <property type="entry name" value="CDC48_N"/>
    <property type="match status" value="1"/>
</dbReference>
<dbReference type="SUPFAM" id="SSF52540">
    <property type="entry name" value="P-loop containing nucleoside triphosphate hydrolases"/>
    <property type="match status" value="2"/>
</dbReference>
<dbReference type="Gene3D" id="1.10.8.60">
    <property type="match status" value="2"/>
</dbReference>
<sequence>MDKAEQTGLQLRVTEGNARDVGRALARMGPEDLELLAAAVGDLVEVRGKRTTVCKAMLAHKELRAQSRVQLDGVVRGNAGAGIDELVTLKKVTARPANLVQLAPINAAPAPSDLDYIAGLLDGLPVIEGDRIRATLFGSRSADFKVTSCTPRGPVLIGPNTELSIGRPAKGEPAVAAPTLSYEDIGGLKPQLMRIREMIELPLRYPEVFERLGVDAPKGVLLYGPPGCGKTLIARAIAHECDATFFAVSGPEVIHKFYGESEAHLRKIFEEAARKAPAIVFLDEVDAIAPKRETVVGEVEKRVVAQLLALMDGLNGRQQVIVIAATNLPNALDPALRRPGRFDREIAIPIPDRNGRLEVLEIHSRGMPLAADVELEHLADITHGFVGADLEALCKEAAMLCLRRLLSELDLGLRSISLEQLDRLIVNMDDFLFALAEIDPSAIREVFVEIPDVRWEDVGGLGNTKAQLIEALEWPLKYPELLTRAGAKPSKGILLVGPPGCGKTWLAKAAANECGVNFIPVKGPELMSKYIGESEKGVRDVFRKARHAAPCLLFFDEIDALAPRRGEGASGAHVPERLLSQFLAEFDGIEDLKGVMVLAATNRIDMLDPAVLRPGRFDEIIEIALPDPAARREIFDVHLRRKPLATDVASEHLAEESGGFSAAEIASVCRRAALSAVRRAVAAGIADPALVQLSGADLDDAIQEARQRRKQTQ</sequence>
<dbReference type="SMART" id="SM00382">
    <property type="entry name" value="AAA"/>
    <property type="match status" value="2"/>
</dbReference>
<dbReference type="InterPro" id="IPR050168">
    <property type="entry name" value="AAA_ATPase_domain"/>
</dbReference>
<evidence type="ECO:0000313" key="12">
    <source>
        <dbReference type="Proteomes" id="UP000062519"/>
    </source>
</evidence>
<dbReference type="FunFam" id="3.40.50.300:FF:000567">
    <property type="entry name" value="ATPase, AAA family protein"/>
    <property type="match status" value="1"/>
</dbReference>
<comment type="subcellular location">
    <subcellularLocation>
        <location evidence="1">Cytoplasm</location>
    </subcellularLocation>
</comment>
<organism evidence="11 12">
    <name type="scientific">Burkholderia mayonis</name>
    <dbReference type="NCBI Taxonomy" id="1385591"/>
    <lineage>
        <taxon>Bacteria</taxon>
        <taxon>Pseudomonadati</taxon>
        <taxon>Pseudomonadota</taxon>
        <taxon>Betaproteobacteria</taxon>
        <taxon>Burkholderiales</taxon>
        <taxon>Burkholderiaceae</taxon>
        <taxon>Burkholderia</taxon>
        <taxon>pseudomallei group</taxon>
    </lineage>
</organism>
<keyword evidence="3" id="KW-0963">Cytoplasm</keyword>
<dbReference type="Gene3D" id="2.40.40.20">
    <property type="match status" value="1"/>
</dbReference>
<evidence type="ECO:0000256" key="6">
    <source>
        <dbReference type="ARBA" id="ARBA00022840"/>
    </source>
</evidence>
<gene>
    <name evidence="11" type="ORF">WS70_25515</name>
</gene>
<dbReference type="AlphaFoldDB" id="A0A1B4FN32"/>
<dbReference type="InterPro" id="IPR027417">
    <property type="entry name" value="P-loop_NTPase"/>
</dbReference>
<dbReference type="InterPro" id="IPR041569">
    <property type="entry name" value="AAA_lid_3"/>
</dbReference>
<dbReference type="SUPFAM" id="SSF54585">
    <property type="entry name" value="Cdc48 domain 2-like"/>
    <property type="match status" value="1"/>
</dbReference>
<keyword evidence="4" id="KW-0677">Repeat</keyword>
<dbReference type="Gene3D" id="3.10.330.10">
    <property type="match status" value="1"/>
</dbReference>
<evidence type="ECO:0000259" key="10">
    <source>
        <dbReference type="SMART" id="SM01073"/>
    </source>
</evidence>
<dbReference type="NCBIfam" id="TIGR01243">
    <property type="entry name" value="CDC48"/>
    <property type="match status" value="1"/>
</dbReference>
<dbReference type="InterPro" id="IPR004201">
    <property type="entry name" value="Cdc48_dom2"/>
</dbReference>
<evidence type="ECO:0000259" key="9">
    <source>
        <dbReference type="SMART" id="SM01072"/>
    </source>
</evidence>
<dbReference type="GO" id="GO:0005524">
    <property type="term" value="F:ATP binding"/>
    <property type="evidence" value="ECO:0007669"/>
    <property type="project" value="UniProtKB-KW"/>
</dbReference>
<dbReference type="Pfam" id="PF00004">
    <property type="entry name" value="AAA"/>
    <property type="match status" value="2"/>
</dbReference>
<dbReference type="FunFam" id="2.40.40.20:FF:000007">
    <property type="entry name" value="AAA family ATPase"/>
    <property type="match status" value="1"/>
</dbReference>
<dbReference type="PROSITE" id="PS00674">
    <property type="entry name" value="AAA"/>
    <property type="match status" value="2"/>
</dbReference>
<dbReference type="InterPro" id="IPR003959">
    <property type="entry name" value="ATPase_AAA_core"/>
</dbReference>
<evidence type="ECO:0000313" key="11">
    <source>
        <dbReference type="EMBL" id="AOJ05081.1"/>
    </source>
</evidence>
<name>A0A1B4FN32_9BURK</name>
<dbReference type="GO" id="GO:0005737">
    <property type="term" value="C:cytoplasm"/>
    <property type="evidence" value="ECO:0007669"/>
    <property type="project" value="UniProtKB-SubCell"/>
</dbReference>
<dbReference type="SMART" id="SM01072">
    <property type="entry name" value="CDC48_2"/>
    <property type="match status" value="1"/>
</dbReference>
<dbReference type="FunFam" id="1.10.8.60:FF:000057">
    <property type="entry name" value="AAA family ATPase, CDC48 subfamily"/>
    <property type="match status" value="1"/>
</dbReference>
<dbReference type="EMBL" id="CP013387">
    <property type="protein sequence ID" value="AOJ05081.1"/>
    <property type="molecule type" value="Genomic_DNA"/>
</dbReference>
<dbReference type="Pfam" id="PF17862">
    <property type="entry name" value="AAA_lid_3"/>
    <property type="match status" value="2"/>
</dbReference>
<keyword evidence="6 7" id="KW-0067">ATP-binding</keyword>
<dbReference type="InterPro" id="IPR029067">
    <property type="entry name" value="CDC48_domain_2-like_sf"/>
</dbReference>
<evidence type="ECO:0000256" key="3">
    <source>
        <dbReference type="ARBA" id="ARBA00022490"/>
    </source>
</evidence>
<evidence type="ECO:0000256" key="2">
    <source>
        <dbReference type="ARBA" id="ARBA00009833"/>
    </source>
</evidence>
<dbReference type="InterPro" id="IPR009010">
    <property type="entry name" value="Asp_de-COase-like_dom_sf"/>
</dbReference>
<dbReference type="PANTHER" id="PTHR23077">
    <property type="entry name" value="AAA-FAMILY ATPASE"/>
    <property type="match status" value="1"/>
</dbReference>
<feature type="domain" description="AAA+ ATPase" evidence="8">
    <location>
        <begin position="216"/>
        <end position="352"/>
    </location>
</feature>
<dbReference type="KEGG" id="buu:WS70_25515"/>
<dbReference type="InterPro" id="IPR003338">
    <property type="entry name" value="CDC4_N-term_subdom"/>
</dbReference>
<evidence type="ECO:0000256" key="5">
    <source>
        <dbReference type="ARBA" id="ARBA00022741"/>
    </source>
</evidence>
<dbReference type="InterPro" id="IPR005938">
    <property type="entry name" value="AAA_ATPase_CDC48"/>
</dbReference>
<dbReference type="RefSeq" id="WP_059472855.1">
    <property type="nucleotide sequence ID" value="NZ_CP013387.1"/>
</dbReference>
<feature type="domain" description="CDC48" evidence="9">
    <location>
        <begin position="109"/>
        <end position="172"/>
    </location>
</feature>
<comment type="similarity">
    <text evidence="2">Belongs to the AAA ATPase family. CDC48 subfamily.</text>
</comment>